<dbReference type="OrthoDB" id="424823at2759"/>
<proteinExistence type="predicted"/>
<dbReference type="PROSITE" id="PS50908">
    <property type="entry name" value="RWD"/>
    <property type="match status" value="1"/>
</dbReference>
<dbReference type="InterPro" id="IPR013646">
    <property type="entry name" value="YGR210-like_G4"/>
</dbReference>
<keyword evidence="1" id="KW-0547">Nucleotide-binding</keyword>
<evidence type="ECO:0000313" key="5">
    <source>
        <dbReference type="Proteomes" id="UP000225706"/>
    </source>
</evidence>
<dbReference type="AlphaFoldDB" id="A0A2B4RFZ1"/>
<evidence type="ECO:0000259" key="2">
    <source>
        <dbReference type="PROSITE" id="PS50908"/>
    </source>
</evidence>
<dbReference type="Gene3D" id="1.10.8.470">
    <property type="match status" value="1"/>
</dbReference>
<dbReference type="SMART" id="SM00591">
    <property type="entry name" value="RWD"/>
    <property type="match status" value="1"/>
</dbReference>
<name>A0A2B4RFZ1_STYPI</name>
<dbReference type="STRING" id="50429.A0A2B4RFZ1"/>
<dbReference type="InterPro" id="IPR031167">
    <property type="entry name" value="G_OBG"/>
</dbReference>
<dbReference type="PROSITE" id="PS51710">
    <property type="entry name" value="G_OBG"/>
    <property type="match status" value="1"/>
</dbReference>
<dbReference type="InterPro" id="IPR006073">
    <property type="entry name" value="GTP-bd"/>
</dbReference>
<dbReference type="InterPro" id="IPR016135">
    <property type="entry name" value="UBQ-conjugating_enzyme/RWD"/>
</dbReference>
<dbReference type="PANTHER" id="PTHR23305">
    <property type="entry name" value="OBG GTPASE FAMILY"/>
    <property type="match status" value="1"/>
</dbReference>
<dbReference type="PANTHER" id="PTHR23305:SF1">
    <property type="entry name" value="OBG-TYPE G DOMAIN-CONTAINING PROTEIN"/>
    <property type="match status" value="1"/>
</dbReference>
<dbReference type="GO" id="GO:0005525">
    <property type="term" value="F:GTP binding"/>
    <property type="evidence" value="ECO:0007669"/>
    <property type="project" value="InterPro"/>
</dbReference>
<dbReference type="GO" id="GO:0005737">
    <property type="term" value="C:cytoplasm"/>
    <property type="evidence" value="ECO:0007669"/>
    <property type="project" value="TreeGrafter"/>
</dbReference>
<gene>
    <name evidence="4" type="primary">YGR210C</name>
    <name evidence="4" type="ORF">AWC38_SpisGene18386</name>
</gene>
<evidence type="ECO:0000259" key="3">
    <source>
        <dbReference type="PROSITE" id="PS51710"/>
    </source>
</evidence>
<feature type="domain" description="OBG-type G" evidence="3">
    <location>
        <begin position="161"/>
        <end position="429"/>
    </location>
</feature>
<dbReference type="Gene3D" id="3.40.50.300">
    <property type="entry name" value="P-loop containing nucleotide triphosphate hydrolases"/>
    <property type="match status" value="1"/>
</dbReference>
<protein>
    <submittedName>
        <fullName evidence="4">Putative GTP-binding protein</fullName>
    </submittedName>
</protein>
<dbReference type="InterPro" id="IPR027417">
    <property type="entry name" value="P-loop_NTPase"/>
</dbReference>
<dbReference type="Pfam" id="PF01926">
    <property type="entry name" value="MMR_HSR1"/>
    <property type="match status" value="1"/>
</dbReference>
<sequence>MDFLEEQKEEVESLKAIFPYEFSELSSFPPTFLIRIDELNISSSVTSLQLKISLPSKYPDEIPSIEIPNRSNALPKEFIEELISFLKCSCEESIGMPMVFGLVDSAKEWIGENAMKLNGFQEDQAAKVESDEETDDKDSFNLENFKDKLDIINAKGGRWDFVIGLIGKPSAGKSTFFNAATHQNMAKIGAHPFTTIEPNIGQAFYAIPCPCAQWTKRCHARYGHTAQCERFVPVVLKDVAGLVPGACEGRGRGNKFLNDLLDADVLIHVIDLSGQTDETGKPTTEYDPTRDIGWIQQELHSWIYDNIMDKWDSIVKKPAKLFDMFTGYHASQALIHLTFESAGMSDKKLLALPKMEKANAELLVHKLVDKFLFLRFPILLALNKVDLPDAIHNLKKFQEQFVDVMMVPVSARSECILQQACQDDLLSYQSGASHFEINHQTQDLSEKSQKELLQVKNSILDIFGDTGVLKALSQAVKLRSPSYAFPVNCLDTCQSISVVTKEKPQVLRDCIVLKPGTTVEKLFNILLYPPVALLAGEYVRAEGVSSKGVKFVLHKHDIVNETNQILKIMSTRKASLSTKTRK</sequence>
<accession>A0A2B4RFZ1</accession>
<dbReference type="Proteomes" id="UP000225706">
    <property type="component" value="Unassembled WGS sequence"/>
</dbReference>
<dbReference type="Pfam" id="PF05773">
    <property type="entry name" value="RWD"/>
    <property type="match status" value="1"/>
</dbReference>
<dbReference type="Pfam" id="PF08438">
    <property type="entry name" value="YGR210-like_G4"/>
    <property type="match status" value="1"/>
</dbReference>
<evidence type="ECO:0000256" key="1">
    <source>
        <dbReference type="ARBA" id="ARBA00022741"/>
    </source>
</evidence>
<keyword evidence="5" id="KW-1185">Reference proteome</keyword>
<evidence type="ECO:0000313" key="4">
    <source>
        <dbReference type="EMBL" id="PFX17284.1"/>
    </source>
</evidence>
<dbReference type="Gene3D" id="3.10.110.10">
    <property type="entry name" value="Ubiquitin Conjugating Enzyme"/>
    <property type="match status" value="1"/>
</dbReference>
<feature type="domain" description="RWD" evidence="2">
    <location>
        <begin position="9"/>
        <end position="113"/>
    </location>
</feature>
<dbReference type="SUPFAM" id="SSF54495">
    <property type="entry name" value="UBC-like"/>
    <property type="match status" value="1"/>
</dbReference>
<dbReference type="EMBL" id="LSMT01000483">
    <property type="protein sequence ID" value="PFX17284.1"/>
    <property type="molecule type" value="Genomic_DNA"/>
</dbReference>
<organism evidence="4 5">
    <name type="scientific">Stylophora pistillata</name>
    <name type="common">Smooth cauliflower coral</name>
    <dbReference type="NCBI Taxonomy" id="50429"/>
    <lineage>
        <taxon>Eukaryota</taxon>
        <taxon>Metazoa</taxon>
        <taxon>Cnidaria</taxon>
        <taxon>Anthozoa</taxon>
        <taxon>Hexacorallia</taxon>
        <taxon>Scleractinia</taxon>
        <taxon>Astrocoeniina</taxon>
        <taxon>Pocilloporidae</taxon>
        <taxon>Stylophora</taxon>
    </lineage>
</organism>
<reference evidence="5" key="1">
    <citation type="journal article" date="2017" name="bioRxiv">
        <title>Comparative analysis of the genomes of Stylophora pistillata and Acropora digitifera provides evidence for extensive differences between species of corals.</title>
        <authorList>
            <person name="Voolstra C.R."/>
            <person name="Li Y."/>
            <person name="Liew Y.J."/>
            <person name="Baumgarten S."/>
            <person name="Zoccola D."/>
            <person name="Flot J.-F."/>
            <person name="Tambutte S."/>
            <person name="Allemand D."/>
            <person name="Aranda M."/>
        </authorList>
    </citation>
    <scope>NUCLEOTIDE SEQUENCE [LARGE SCALE GENOMIC DNA]</scope>
</reference>
<dbReference type="PRINTS" id="PR00326">
    <property type="entry name" value="GTP1OBG"/>
</dbReference>
<dbReference type="SUPFAM" id="SSF52540">
    <property type="entry name" value="P-loop containing nucleoside triphosphate hydrolases"/>
    <property type="match status" value="1"/>
</dbReference>
<dbReference type="GO" id="GO:0016887">
    <property type="term" value="F:ATP hydrolysis activity"/>
    <property type="evidence" value="ECO:0007669"/>
    <property type="project" value="TreeGrafter"/>
</dbReference>
<comment type="caution">
    <text evidence="4">The sequence shown here is derived from an EMBL/GenBank/DDBJ whole genome shotgun (WGS) entry which is preliminary data.</text>
</comment>
<dbReference type="InterPro" id="IPR006575">
    <property type="entry name" value="RWD_dom"/>
</dbReference>